<dbReference type="Proteomes" id="UP000029921">
    <property type="component" value="Unassembled WGS sequence"/>
</dbReference>
<sequence>MLKSVSGKIAITIVALLLVSFALLALASFSLTKSSIVTSVAHGKQESVKNAENFINAYFESKLHFVEEVAQEIAQGGDLSYGVIAKKLEDAFKLTPIHLDALYIGYEDNGLLIKTDIQSKNKAYILDKSKGFDSRTREWYQAAKKTMKSGLSRPFNDITTGELIATAFSPLVVDGKLVGVIGANIFLKNLQHDFVSLKTTPSSSVYLVGFDDRGNYNIVHSDEKVLFSQDSQKNEVYDFLYAHTPKTPNTPSEIIHYTYNSIEKMAVCILNDHNWLLCSANSEEDFEQELYSLLMSQVGLFFVVVVIVAIVLYWIVVYQLRHIKNITQGLLSFFDFINHKTKDTPLLGLQTQDEFGVMARAIDENITNTKESLSKDKQAIAQTLEVVKAIESGNMTARVNVKPTNPQIKELGEILNKMLAVLESKIGADMNMISAVFAAYERLDFTQDIPDAKGGVEVTANMLGKEIVQMLKTSSGFANTLAEQSKELESSMNKLLQGTHSQASALEQSVSAVSEINASMHSVSEQTTEATAQAQDIKNIVSVIQDIAEQTNLLALNAAIEAARAGEHGRGFAVVADEVRKLAEKTSKSLGEIEANINMLVQSVNEISEAVNEQTLGLTQINDSINQIQMITQENVQIADLTNGITQQVNGIASEIQADVQKKKF</sequence>
<protein>
    <submittedName>
        <fullName evidence="7">Methyl-accepting chemotaxis protein</fullName>
    </submittedName>
</protein>
<evidence type="ECO:0000313" key="7">
    <source>
        <dbReference type="EMBL" id="TLD93055.1"/>
    </source>
</evidence>
<feature type="domain" description="Methyl-accepting transducer" evidence="5">
    <location>
        <begin position="465"/>
        <end position="665"/>
    </location>
</feature>
<evidence type="ECO:0000256" key="1">
    <source>
        <dbReference type="ARBA" id="ARBA00023224"/>
    </source>
</evidence>
<dbReference type="RefSeq" id="WP_034587482.1">
    <property type="nucleotide sequence ID" value="NZ_JRPE02000003.1"/>
</dbReference>
<gene>
    <name evidence="7" type="ORF">LS74_002620</name>
</gene>
<name>A0A4U8T121_9HELI</name>
<accession>A0A4U8T121</accession>
<dbReference type="InterPro" id="IPR004089">
    <property type="entry name" value="MCPsignal_dom"/>
</dbReference>
<dbReference type="PROSITE" id="PS50111">
    <property type="entry name" value="CHEMOTAXIS_TRANSDUC_2"/>
    <property type="match status" value="1"/>
</dbReference>
<dbReference type="PROSITE" id="PS50885">
    <property type="entry name" value="HAMP"/>
    <property type="match status" value="1"/>
</dbReference>
<dbReference type="SUPFAM" id="SSF58104">
    <property type="entry name" value="Methyl-accepting chemotaxis protein (MCP) signaling domain"/>
    <property type="match status" value="1"/>
</dbReference>
<dbReference type="PANTHER" id="PTHR32089:SF112">
    <property type="entry name" value="LYSOZYME-LIKE PROTEIN-RELATED"/>
    <property type="match status" value="1"/>
</dbReference>
<evidence type="ECO:0000256" key="2">
    <source>
        <dbReference type="ARBA" id="ARBA00029447"/>
    </source>
</evidence>
<dbReference type="Gene3D" id="1.10.287.950">
    <property type="entry name" value="Methyl-accepting chemotaxis protein"/>
    <property type="match status" value="1"/>
</dbReference>
<dbReference type="EMBL" id="JRPE02000003">
    <property type="protein sequence ID" value="TLD93055.1"/>
    <property type="molecule type" value="Genomic_DNA"/>
</dbReference>
<feature type="transmembrane region" description="Helical" evidence="4">
    <location>
        <begin position="290"/>
        <end position="316"/>
    </location>
</feature>
<dbReference type="InterPro" id="IPR003660">
    <property type="entry name" value="HAMP_dom"/>
</dbReference>
<dbReference type="Gene3D" id="1.20.120.1530">
    <property type="match status" value="1"/>
</dbReference>
<proteinExistence type="inferred from homology"/>
<evidence type="ECO:0000256" key="3">
    <source>
        <dbReference type="PROSITE-ProRule" id="PRU00284"/>
    </source>
</evidence>
<dbReference type="PANTHER" id="PTHR32089">
    <property type="entry name" value="METHYL-ACCEPTING CHEMOTAXIS PROTEIN MCPB"/>
    <property type="match status" value="1"/>
</dbReference>
<keyword evidence="8" id="KW-1185">Reference proteome</keyword>
<keyword evidence="1 3" id="KW-0807">Transducer</keyword>
<organism evidence="7 8">
    <name type="scientific">Helicobacter magdeburgensis</name>
    <dbReference type="NCBI Taxonomy" id="471858"/>
    <lineage>
        <taxon>Bacteria</taxon>
        <taxon>Pseudomonadati</taxon>
        <taxon>Campylobacterota</taxon>
        <taxon>Epsilonproteobacteria</taxon>
        <taxon>Campylobacterales</taxon>
        <taxon>Helicobacteraceae</taxon>
        <taxon>Helicobacter</taxon>
    </lineage>
</organism>
<dbReference type="SMART" id="SM00283">
    <property type="entry name" value="MA"/>
    <property type="match status" value="1"/>
</dbReference>
<reference evidence="7 8" key="1">
    <citation type="journal article" date="2014" name="Genome Announc.">
        <title>Draft genome sequences of eight enterohepatic helicobacter species isolated from both laboratory and wild rodents.</title>
        <authorList>
            <person name="Sheh A."/>
            <person name="Shen Z."/>
            <person name="Fox J.G."/>
        </authorList>
    </citation>
    <scope>NUCLEOTIDE SEQUENCE [LARGE SCALE GENOMIC DNA]</scope>
    <source>
        <strain evidence="7 8">MIT 96-1001</strain>
    </source>
</reference>
<feature type="domain" description="HAMP" evidence="6">
    <location>
        <begin position="378"/>
        <end position="427"/>
    </location>
</feature>
<comment type="similarity">
    <text evidence="2">Belongs to the methyl-accepting chemotaxis (MCP) protein family.</text>
</comment>
<keyword evidence="4" id="KW-0812">Transmembrane</keyword>
<evidence type="ECO:0000259" key="6">
    <source>
        <dbReference type="PROSITE" id="PS50885"/>
    </source>
</evidence>
<dbReference type="InterPro" id="IPR029151">
    <property type="entry name" value="Sensor-like_sf"/>
</dbReference>
<dbReference type="Gene3D" id="3.30.450.20">
    <property type="entry name" value="PAS domain"/>
    <property type="match status" value="2"/>
</dbReference>
<dbReference type="CDD" id="cd12913">
    <property type="entry name" value="PDC1_MCP_like"/>
    <property type="match status" value="1"/>
</dbReference>
<dbReference type="AlphaFoldDB" id="A0A4U8T121"/>
<dbReference type="GO" id="GO:0016020">
    <property type="term" value="C:membrane"/>
    <property type="evidence" value="ECO:0007669"/>
    <property type="project" value="InterPro"/>
</dbReference>
<evidence type="ECO:0000259" key="5">
    <source>
        <dbReference type="PROSITE" id="PS50111"/>
    </source>
</evidence>
<dbReference type="SUPFAM" id="SSF103190">
    <property type="entry name" value="Sensory domain-like"/>
    <property type="match status" value="1"/>
</dbReference>
<dbReference type="Pfam" id="PF00015">
    <property type="entry name" value="MCPsignal"/>
    <property type="match status" value="1"/>
</dbReference>
<dbReference type="Pfam" id="PF22673">
    <property type="entry name" value="MCP-like_PDC_1"/>
    <property type="match status" value="1"/>
</dbReference>
<evidence type="ECO:0000256" key="4">
    <source>
        <dbReference type="SAM" id="Phobius"/>
    </source>
</evidence>
<evidence type="ECO:0000313" key="8">
    <source>
        <dbReference type="Proteomes" id="UP000029921"/>
    </source>
</evidence>
<keyword evidence="4" id="KW-1133">Transmembrane helix</keyword>
<keyword evidence="4" id="KW-0472">Membrane</keyword>
<dbReference type="GO" id="GO:0007165">
    <property type="term" value="P:signal transduction"/>
    <property type="evidence" value="ECO:0007669"/>
    <property type="project" value="UniProtKB-KW"/>
</dbReference>
<comment type="caution">
    <text evidence="7">The sequence shown here is derived from an EMBL/GenBank/DDBJ whole genome shotgun (WGS) entry which is preliminary data.</text>
</comment>